<name>A0AAV9GNM7_9PEZI</name>
<dbReference type="AlphaFoldDB" id="A0AAV9GNM7"/>
<keyword evidence="3" id="KW-1185">Reference proteome</keyword>
<proteinExistence type="predicted"/>
<accession>A0AAV9GNM7</accession>
<organism evidence="2 3">
    <name type="scientific">Podospora aff. communis PSN243</name>
    <dbReference type="NCBI Taxonomy" id="3040156"/>
    <lineage>
        <taxon>Eukaryota</taxon>
        <taxon>Fungi</taxon>
        <taxon>Dikarya</taxon>
        <taxon>Ascomycota</taxon>
        <taxon>Pezizomycotina</taxon>
        <taxon>Sordariomycetes</taxon>
        <taxon>Sordariomycetidae</taxon>
        <taxon>Sordariales</taxon>
        <taxon>Podosporaceae</taxon>
        <taxon>Podospora</taxon>
    </lineage>
</organism>
<evidence type="ECO:0000313" key="3">
    <source>
        <dbReference type="Proteomes" id="UP001321760"/>
    </source>
</evidence>
<reference evidence="2" key="2">
    <citation type="submission" date="2023-05" db="EMBL/GenBank/DDBJ databases">
        <authorList>
            <consortium name="Lawrence Berkeley National Laboratory"/>
            <person name="Steindorff A."/>
            <person name="Hensen N."/>
            <person name="Bonometti L."/>
            <person name="Westerberg I."/>
            <person name="Brannstrom I.O."/>
            <person name="Guillou S."/>
            <person name="Cros-Aarteil S."/>
            <person name="Calhoun S."/>
            <person name="Haridas S."/>
            <person name="Kuo A."/>
            <person name="Mondo S."/>
            <person name="Pangilinan J."/>
            <person name="Riley R."/>
            <person name="Labutti K."/>
            <person name="Andreopoulos B."/>
            <person name="Lipzen A."/>
            <person name="Chen C."/>
            <person name="Yanf M."/>
            <person name="Daum C."/>
            <person name="Ng V."/>
            <person name="Clum A."/>
            <person name="Ohm R."/>
            <person name="Martin F."/>
            <person name="Silar P."/>
            <person name="Natvig D."/>
            <person name="Lalanne C."/>
            <person name="Gautier V."/>
            <person name="Ament-Velasquez S.L."/>
            <person name="Kruys A."/>
            <person name="Hutchinson M.I."/>
            <person name="Powell A.J."/>
            <person name="Barry K."/>
            <person name="Miller A.N."/>
            <person name="Grigoriev I.V."/>
            <person name="Debuchy R."/>
            <person name="Gladieux P."/>
            <person name="Thoren M.H."/>
            <person name="Johannesson H."/>
        </authorList>
    </citation>
    <scope>NUCLEOTIDE SEQUENCE</scope>
    <source>
        <strain evidence="2">PSN243</strain>
    </source>
</reference>
<reference evidence="2" key="1">
    <citation type="journal article" date="2023" name="Mol. Phylogenet. Evol.">
        <title>Genome-scale phylogeny and comparative genomics of the fungal order Sordariales.</title>
        <authorList>
            <person name="Hensen N."/>
            <person name="Bonometti L."/>
            <person name="Westerberg I."/>
            <person name="Brannstrom I.O."/>
            <person name="Guillou S."/>
            <person name="Cros-Aarteil S."/>
            <person name="Calhoun S."/>
            <person name="Haridas S."/>
            <person name="Kuo A."/>
            <person name="Mondo S."/>
            <person name="Pangilinan J."/>
            <person name="Riley R."/>
            <person name="LaButti K."/>
            <person name="Andreopoulos B."/>
            <person name="Lipzen A."/>
            <person name="Chen C."/>
            <person name="Yan M."/>
            <person name="Daum C."/>
            <person name="Ng V."/>
            <person name="Clum A."/>
            <person name="Steindorff A."/>
            <person name="Ohm R.A."/>
            <person name="Martin F."/>
            <person name="Silar P."/>
            <person name="Natvig D.O."/>
            <person name="Lalanne C."/>
            <person name="Gautier V."/>
            <person name="Ament-Velasquez S.L."/>
            <person name="Kruys A."/>
            <person name="Hutchinson M.I."/>
            <person name="Powell A.J."/>
            <person name="Barry K."/>
            <person name="Miller A.N."/>
            <person name="Grigoriev I.V."/>
            <person name="Debuchy R."/>
            <person name="Gladieux P."/>
            <person name="Hiltunen Thoren M."/>
            <person name="Johannesson H."/>
        </authorList>
    </citation>
    <scope>NUCLEOTIDE SEQUENCE</scope>
    <source>
        <strain evidence="2">PSN243</strain>
    </source>
</reference>
<gene>
    <name evidence="2" type="ORF">QBC34DRAFT_462899</name>
</gene>
<evidence type="ECO:0000256" key="1">
    <source>
        <dbReference type="SAM" id="MobiDB-lite"/>
    </source>
</evidence>
<comment type="caution">
    <text evidence="2">The sequence shown here is derived from an EMBL/GenBank/DDBJ whole genome shotgun (WGS) entry which is preliminary data.</text>
</comment>
<evidence type="ECO:0000313" key="2">
    <source>
        <dbReference type="EMBL" id="KAK4449624.1"/>
    </source>
</evidence>
<feature type="region of interest" description="Disordered" evidence="1">
    <location>
        <begin position="74"/>
        <end position="96"/>
    </location>
</feature>
<dbReference type="EMBL" id="MU865936">
    <property type="protein sequence ID" value="KAK4449624.1"/>
    <property type="molecule type" value="Genomic_DNA"/>
</dbReference>
<protein>
    <submittedName>
        <fullName evidence="2">Uncharacterized protein</fullName>
    </submittedName>
</protein>
<feature type="compositionally biased region" description="Polar residues" evidence="1">
    <location>
        <begin position="77"/>
        <end position="91"/>
    </location>
</feature>
<feature type="compositionally biased region" description="Pro residues" evidence="1">
    <location>
        <begin position="42"/>
        <end position="54"/>
    </location>
</feature>
<dbReference type="Proteomes" id="UP001321760">
    <property type="component" value="Unassembled WGS sequence"/>
</dbReference>
<sequence length="247" mass="27433">ASSVWRKAHSVVGGNCRSHCEGGKLPRARYARLGLQRRETPRPPADQPRPPTTSPTPKVRRLRVSPRRALAVLGPPCSQSSYHHGQITPPSVASGGQAELRCASGYQLRRMTRKSSSALTRSSRTKAAVTNTTCQTRRHVEMRERKGGRASHTVHVGNLRCRYGTRSGFFTSVHGWLTPAAQTRIAFPPFDNYSLGYQIAILPSFFASREPPHHHYHRSGSLPDQEAWHGRTNTSQGVYVVFSHLVL</sequence>
<feature type="non-terminal residue" evidence="2">
    <location>
        <position position="1"/>
    </location>
</feature>
<feature type="region of interest" description="Disordered" evidence="1">
    <location>
        <begin position="34"/>
        <end position="60"/>
    </location>
</feature>